<comment type="caution">
    <text evidence="2">The sequence shown here is derived from an EMBL/GenBank/DDBJ whole genome shotgun (WGS) entry which is preliminary data.</text>
</comment>
<feature type="region of interest" description="Disordered" evidence="1">
    <location>
        <begin position="1"/>
        <end position="38"/>
    </location>
</feature>
<evidence type="ECO:0000313" key="3">
    <source>
        <dbReference type="Proteomes" id="UP000317650"/>
    </source>
</evidence>
<accession>A0A4S8IMY6</accession>
<reference evidence="2 3" key="1">
    <citation type="journal article" date="2019" name="Nat. Plants">
        <title>Genome sequencing of Musa balbisiana reveals subgenome evolution and function divergence in polyploid bananas.</title>
        <authorList>
            <person name="Yao X."/>
        </authorList>
    </citation>
    <scope>NUCLEOTIDE SEQUENCE [LARGE SCALE GENOMIC DNA]</scope>
    <source>
        <strain evidence="3">cv. DH-PKW</strain>
        <tissue evidence="2">Leaves</tissue>
    </source>
</reference>
<feature type="compositionally biased region" description="Gly residues" evidence="1">
    <location>
        <begin position="12"/>
        <end position="35"/>
    </location>
</feature>
<sequence length="120" mass="13429">MRRHRLLERGDTGGGGERSPGRGQRGFSGGIGAGAGQSLDEGHELAGVGVDDLGGDGVDDHRIPVVLRLRLRRVLVVRWRRYRWLLDLARLSAYPERSRPWALQLSPRRRSGFRGIHGWD</sequence>
<evidence type="ECO:0000313" key="2">
    <source>
        <dbReference type="EMBL" id="THU49821.1"/>
    </source>
</evidence>
<dbReference type="EMBL" id="PYDT01000009">
    <property type="protein sequence ID" value="THU49821.1"/>
    <property type="molecule type" value="Genomic_DNA"/>
</dbReference>
<gene>
    <name evidence="2" type="ORF">C4D60_Mb06t13620</name>
</gene>
<protein>
    <submittedName>
        <fullName evidence="2">Uncharacterized protein</fullName>
    </submittedName>
</protein>
<proteinExistence type="predicted"/>
<organism evidence="2 3">
    <name type="scientific">Musa balbisiana</name>
    <name type="common">Banana</name>
    <dbReference type="NCBI Taxonomy" id="52838"/>
    <lineage>
        <taxon>Eukaryota</taxon>
        <taxon>Viridiplantae</taxon>
        <taxon>Streptophyta</taxon>
        <taxon>Embryophyta</taxon>
        <taxon>Tracheophyta</taxon>
        <taxon>Spermatophyta</taxon>
        <taxon>Magnoliopsida</taxon>
        <taxon>Liliopsida</taxon>
        <taxon>Zingiberales</taxon>
        <taxon>Musaceae</taxon>
        <taxon>Musa</taxon>
    </lineage>
</organism>
<name>A0A4S8IMY6_MUSBA</name>
<evidence type="ECO:0000256" key="1">
    <source>
        <dbReference type="SAM" id="MobiDB-lite"/>
    </source>
</evidence>
<keyword evidence="3" id="KW-1185">Reference proteome</keyword>
<dbReference type="AlphaFoldDB" id="A0A4S8IMY6"/>
<dbReference type="Proteomes" id="UP000317650">
    <property type="component" value="Chromosome 6"/>
</dbReference>